<dbReference type="PROSITE" id="PS51257">
    <property type="entry name" value="PROKAR_LIPOPROTEIN"/>
    <property type="match status" value="1"/>
</dbReference>
<comment type="caution">
    <text evidence="2">The sequence shown here is derived from an EMBL/GenBank/DDBJ whole genome shotgun (WGS) entry which is preliminary data.</text>
</comment>
<accession>A0A2T5Y7J8</accession>
<protein>
    <recommendedName>
        <fullName evidence="4">DUF1684 domain-containing protein</fullName>
    </recommendedName>
</protein>
<feature type="chain" id="PRO_5015642411" description="DUF1684 domain-containing protein" evidence="1">
    <location>
        <begin position="20"/>
        <end position="312"/>
    </location>
</feature>
<dbReference type="PANTHER" id="PTHR41913:SF1">
    <property type="entry name" value="DUF1684 DOMAIN-CONTAINING PROTEIN"/>
    <property type="match status" value="1"/>
</dbReference>
<evidence type="ECO:0000256" key="1">
    <source>
        <dbReference type="SAM" id="SignalP"/>
    </source>
</evidence>
<dbReference type="OrthoDB" id="5493262at2"/>
<dbReference type="AlphaFoldDB" id="A0A2T5Y7J8"/>
<reference evidence="2 3" key="1">
    <citation type="submission" date="2018-04" db="EMBL/GenBank/DDBJ databases">
        <title>Genomic Encyclopedia of Archaeal and Bacterial Type Strains, Phase II (KMG-II): from individual species to whole genera.</title>
        <authorList>
            <person name="Goeker M."/>
        </authorList>
    </citation>
    <scope>NUCLEOTIDE SEQUENCE [LARGE SCALE GENOMIC DNA]</scope>
    <source>
        <strain evidence="2 3">DSM 100162</strain>
    </source>
</reference>
<keyword evidence="1" id="KW-0732">Signal</keyword>
<name>A0A2T5Y7J8_9BACT</name>
<gene>
    <name evidence="2" type="ORF">C8N40_114103</name>
</gene>
<evidence type="ECO:0008006" key="4">
    <source>
        <dbReference type="Google" id="ProtNLM"/>
    </source>
</evidence>
<dbReference type="PANTHER" id="PTHR41913">
    <property type="entry name" value="DUF1684 DOMAIN-CONTAINING PROTEIN"/>
    <property type="match status" value="1"/>
</dbReference>
<dbReference type="Pfam" id="PF07920">
    <property type="entry name" value="DUF1684"/>
    <property type="match status" value="1"/>
</dbReference>
<dbReference type="InterPro" id="IPR012467">
    <property type="entry name" value="DUF1684"/>
</dbReference>
<dbReference type="Proteomes" id="UP000244225">
    <property type="component" value="Unassembled WGS sequence"/>
</dbReference>
<keyword evidence="3" id="KW-1185">Reference proteome</keyword>
<dbReference type="EMBL" id="QBKI01000014">
    <property type="protein sequence ID" value="PTX12305.1"/>
    <property type="molecule type" value="Genomic_DNA"/>
</dbReference>
<organism evidence="2 3">
    <name type="scientific">Pontibacter mucosus</name>
    <dbReference type="NCBI Taxonomy" id="1649266"/>
    <lineage>
        <taxon>Bacteria</taxon>
        <taxon>Pseudomonadati</taxon>
        <taxon>Bacteroidota</taxon>
        <taxon>Cytophagia</taxon>
        <taxon>Cytophagales</taxon>
        <taxon>Hymenobacteraceae</taxon>
        <taxon>Pontibacter</taxon>
    </lineage>
</organism>
<dbReference type="RefSeq" id="WP_108213796.1">
    <property type="nucleotide sequence ID" value="NZ_QBKI01000014.1"/>
</dbReference>
<proteinExistence type="predicted"/>
<evidence type="ECO:0000313" key="2">
    <source>
        <dbReference type="EMBL" id="PTX12305.1"/>
    </source>
</evidence>
<sequence>MKKYLIVAALAGFILSSCSQTNTEAEVQSINAAPEADSAYVASIDAWHATRVQNLQKEDGWLALAGLYWLEPGSNSFGSAESNKIVFPKTKIAAQAGSFILDGEVVKLHAGKTADITVDGDPAQQEAVVYTAAMEQPAEMRHGSLKWVVIKRGDKYGVRLWDAESEGLRTFKGLERYPVQPEWRLEARLEQPPLPKQIAITNVLGQTSQEPSPGAVVFTVNGQEYRLDALEEGEELFIIFADKTNGTDTYGAGRYLYMPKPDASGKTYIDFNKAYTPPCAFTGYATCPLPPKQNFLPIAVPAGEKSGGSLGS</sequence>
<evidence type="ECO:0000313" key="3">
    <source>
        <dbReference type="Proteomes" id="UP000244225"/>
    </source>
</evidence>
<feature type="signal peptide" evidence="1">
    <location>
        <begin position="1"/>
        <end position="19"/>
    </location>
</feature>